<dbReference type="Pfam" id="PF06305">
    <property type="entry name" value="LapA_dom"/>
    <property type="match status" value="1"/>
</dbReference>
<dbReference type="STRING" id="161896.UL81_07320"/>
<keyword evidence="2" id="KW-0812">Transmembrane</keyword>
<dbReference type="EMBL" id="CP011311">
    <property type="protein sequence ID" value="AKE39419.1"/>
    <property type="molecule type" value="Genomic_DNA"/>
</dbReference>
<feature type="region of interest" description="Disordered" evidence="1">
    <location>
        <begin position="1"/>
        <end position="63"/>
    </location>
</feature>
<dbReference type="Proteomes" id="UP000033566">
    <property type="component" value="Chromosome"/>
</dbReference>
<evidence type="ECO:0000256" key="1">
    <source>
        <dbReference type="SAM" id="MobiDB-lite"/>
    </source>
</evidence>
<dbReference type="HOGENOM" id="CLU_134414_1_1_11"/>
<keyword evidence="2" id="KW-1133">Transmembrane helix</keyword>
<dbReference type="InterPro" id="IPR010445">
    <property type="entry name" value="LapA_dom"/>
</dbReference>
<dbReference type="AlphaFoldDB" id="A0A0F6TB06"/>
<evidence type="ECO:0000313" key="4">
    <source>
        <dbReference type="Proteomes" id="UP000033566"/>
    </source>
</evidence>
<proteinExistence type="predicted"/>
<organism evidence="3 4">
    <name type="scientific">Corynebacterium camporealensis</name>
    <dbReference type="NCBI Taxonomy" id="161896"/>
    <lineage>
        <taxon>Bacteria</taxon>
        <taxon>Bacillati</taxon>
        <taxon>Actinomycetota</taxon>
        <taxon>Actinomycetes</taxon>
        <taxon>Mycobacteriales</taxon>
        <taxon>Corynebacteriaceae</taxon>
        <taxon>Corynebacterium</taxon>
    </lineage>
</organism>
<dbReference type="GO" id="GO:0005886">
    <property type="term" value="C:plasma membrane"/>
    <property type="evidence" value="ECO:0007669"/>
    <property type="project" value="InterPro"/>
</dbReference>
<gene>
    <name evidence="3" type="ORF">UL81_07320</name>
</gene>
<feature type="transmembrane region" description="Helical" evidence="2">
    <location>
        <begin position="67"/>
        <end position="90"/>
    </location>
</feature>
<sequence length="142" mass="15669">MTEPNNTARNNSNELPDFEPTETTAPEPAPETAPEPTRTPDDAPDYTTPTTFPESNNKGTQDKGRTLAASTWAGLIIGFLLLILLIVFIMQNQQQVPINFLGWSGTFPAGIAYLICTIFGALIMALVGGWRMFELRRQARKK</sequence>
<keyword evidence="2" id="KW-0472">Membrane</keyword>
<dbReference type="RefSeq" id="WP_035105046.1">
    <property type="nucleotide sequence ID" value="NZ_CP011311.1"/>
</dbReference>
<name>A0A0F6TB06_9CORY</name>
<evidence type="ECO:0000313" key="3">
    <source>
        <dbReference type="EMBL" id="AKE39419.1"/>
    </source>
</evidence>
<evidence type="ECO:0000256" key="2">
    <source>
        <dbReference type="SAM" id="Phobius"/>
    </source>
</evidence>
<protein>
    <submittedName>
        <fullName evidence="3">Putative integral membrane protein</fullName>
    </submittedName>
</protein>
<reference evidence="3 4" key="1">
    <citation type="journal article" date="2015" name="Genome Announc.">
        <title>Complete Genome Sequence of Corynebacterium camporealensis DSM 44610, Isolated from the Milk of a Manchega Sheep with Subclinical Mastitis.</title>
        <authorList>
            <person name="Ruckert C."/>
            <person name="Albersmeier A."/>
            <person name="Winkler A."/>
            <person name="Tauch A."/>
        </authorList>
    </citation>
    <scope>NUCLEOTIDE SEQUENCE [LARGE SCALE GENOMIC DNA]</scope>
    <source>
        <strain evidence="3 4">DSM 44610</strain>
    </source>
</reference>
<feature type="transmembrane region" description="Helical" evidence="2">
    <location>
        <begin position="110"/>
        <end position="133"/>
    </location>
</feature>
<dbReference type="KEGG" id="ccj:UL81_07320"/>
<keyword evidence="4" id="KW-1185">Reference proteome</keyword>
<feature type="compositionally biased region" description="Polar residues" evidence="1">
    <location>
        <begin position="1"/>
        <end position="14"/>
    </location>
</feature>
<dbReference type="PATRIC" id="fig|161896.4.peg.1431"/>
<accession>A0A0F6TB06</accession>